<feature type="non-terminal residue" evidence="1">
    <location>
        <position position="1"/>
    </location>
</feature>
<protein>
    <submittedName>
        <fullName evidence="1">Uncharacterized conserved protein YukE</fullName>
    </submittedName>
</protein>
<dbReference type="Proteomes" id="UP000240988">
    <property type="component" value="Unassembled WGS sequence"/>
</dbReference>
<reference evidence="1 2" key="1">
    <citation type="submission" date="2017-01" db="EMBL/GenBank/DDBJ databases">
        <authorList>
            <consortium name="Urmite Genomes"/>
        </authorList>
    </citation>
    <scope>NUCLEOTIDE SEQUENCE [LARGE SCALE GENOMIC DNA]</scope>
    <source>
        <strain evidence="1 2">AB57</strain>
    </source>
</reference>
<gene>
    <name evidence="1" type="ORF">MRAB57_828</name>
</gene>
<dbReference type="AlphaFoldDB" id="A0A2U3NNM4"/>
<keyword evidence="2" id="KW-1185">Reference proteome</keyword>
<dbReference type="SUPFAM" id="SSF140453">
    <property type="entry name" value="EsxAB dimer-like"/>
    <property type="match status" value="1"/>
</dbReference>
<evidence type="ECO:0000313" key="1">
    <source>
        <dbReference type="EMBL" id="SPM33025.1"/>
    </source>
</evidence>
<dbReference type="Gene3D" id="1.10.287.1060">
    <property type="entry name" value="ESAT-6-like"/>
    <property type="match status" value="1"/>
</dbReference>
<accession>A0A2U3NNM4</accession>
<dbReference type="NCBIfam" id="TIGR03930">
    <property type="entry name" value="WXG100_ESAT6"/>
    <property type="match status" value="1"/>
</dbReference>
<dbReference type="InterPro" id="IPR010310">
    <property type="entry name" value="T7SS_ESAT-6-like"/>
</dbReference>
<dbReference type="Pfam" id="PF06013">
    <property type="entry name" value="WXG100"/>
    <property type="match status" value="1"/>
</dbReference>
<organism evidence="1 2">
    <name type="scientific">Mycobacterium rhizamassiliense</name>
    <dbReference type="NCBI Taxonomy" id="1841860"/>
    <lineage>
        <taxon>Bacteria</taxon>
        <taxon>Bacillati</taxon>
        <taxon>Actinomycetota</taxon>
        <taxon>Actinomycetes</taxon>
        <taxon>Mycobacteriales</taxon>
        <taxon>Mycobacteriaceae</taxon>
        <taxon>Mycobacterium</taxon>
    </lineage>
</organism>
<evidence type="ECO:0000313" key="2">
    <source>
        <dbReference type="Proteomes" id="UP000240988"/>
    </source>
</evidence>
<dbReference type="EMBL" id="FUFA01000002">
    <property type="protein sequence ID" value="SPM33025.1"/>
    <property type="molecule type" value="Genomic_DNA"/>
</dbReference>
<dbReference type="STRING" id="1841860.GCA_900157375_00830"/>
<name>A0A2U3NNM4_9MYCO</name>
<sequence length="114" mass="11866">VGGTGNRYVSAMAAADNLRVDPQVMQGFAQGLTGAAESLRNRLSELDGQVGEMLGGWRGGAGDAYGSAWELWHRGAAEVELGLSMLAKSVAQADKAYQQNDAGSAQTMRQVHGG</sequence>
<dbReference type="InterPro" id="IPR036689">
    <property type="entry name" value="ESAT-6-like_sf"/>
</dbReference>
<proteinExistence type="predicted"/>